<dbReference type="AlphaFoldDB" id="B0JUU3"/>
<organism evidence="1 2">
    <name type="scientific">Microcystis aeruginosa (strain NIES-843 / IAM M-2473)</name>
    <dbReference type="NCBI Taxonomy" id="449447"/>
    <lineage>
        <taxon>Bacteria</taxon>
        <taxon>Bacillati</taxon>
        <taxon>Cyanobacteriota</taxon>
        <taxon>Cyanophyceae</taxon>
        <taxon>Oscillatoriophycideae</taxon>
        <taxon>Chroococcales</taxon>
        <taxon>Microcystaceae</taxon>
        <taxon>Microcystis</taxon>
    </lineage>
</organism>
<dbReference type="EnsemblBacteria" id="BAG04541">
    <property type="protein sequence ID" value="BAG04541"/>
    <property type="gene ID" value="MAE_47190"/>
</dbReference>
<evidence type="ECO:0000313" key="2">
    <source>
        <dbReference type="Proteomes" id="UP000001510"/>
    </source>
</evidence>
<dbReference type="KEGG" id="mar:MAE_47190"/>
<accession>B0JUU3</accession>
<proteinExistence type="predicted"/>
<dbReference type="HOGENOM" id="CLU_2180825_0_0_3"/>
<evidence type="ECO:0000313" key="1">
    <source>
        <dbReference type="EMBL" id="BAG04541.1"/>
    </source>
</evidence>
<name>B0JUU3_MICAN</name>
<dbReference type="EMBL" id="AP009552">
    <property type="protein sequence ID" value="BAG04541.1"/>
    <property type="molecule type" value="Genomic_DNA"/>
</dbReference>
<dbReference type="Proteomes" id="UP000001510">
    <property type="component" value="Chromosome"/>
</dbReference>
<reference evidence="1 2" key="1">
    <citation type="journal article" date="2007" name="DNA Res.">
        <title>Complete genomic structure of the bloom-forming toxic cyanobacterium Microcystis aeruginosa NIES-843.</title>
        <authorList>
            <person name="Kaneko T."/>
            <person name="Nakajima N."/>
            <person name="Okamoto S."/>
            <person name="Suzuki I."/>
            <person name="Tanabe Y."/>
            <person name="Tamaoki M."/>
            <person name="Nakamura Y."/>
            <person name="Kasai F."/>
            <person name="Watanabe A."/>
            <person name="Kawashima K."/>
            <person name="Kishida Y."/>
            <person name="Ono A."/>
            <person name="Shimizu Y."/>
            <person name="Takahashi C."/>
            <person name="Minami C."/>
            <person name="Fujishiro T."/>
            <person name="Kohara M."/>
            <person name="Katoh M."/>
            <person name="Nakazaki N."/>
            <person name="Nakayama S."/>
            <person name="Yamada M."/>
            <person name="Tabata S."/>
            <person name="Watanabe M.M."/>
        </authorList>
    </citation>
    <scope>NUCLEOTIDE SEQUENCE [LARGE SCALE GENOMIC DNA]</scope>
    <source>
        <strain evidence="2">NIES-843 / IAM M-247</strain>
    </source>
</reference>
<sequence>MAIASLPKNCSLPVAPDNNMGKSQKILVQPSIINILTIFVYYSLSHQPELTSYISTNTKSVEYRLHIRRGTHARDTHAKGRINNQFLITGFGISREAQLFVGWVSGSVT</sequence>
<keyword evidence="2" id="KW-1185">Reference proteome</keyword>
<protein>
    <submittedName>
        <fullName evidence="1">Uncharacterized protein</fullName>
    </submittedName>
</protein>
<dbReference type="PaxDb" id="449447-MAE_47190"/>
<gene>
    <name evidence="1" type="ordered locus">MAE_47190</name>
</gene>